<dbReference type="Proteomes" id="UP000327157">
    <property type="component" value="Chromosome 15"/>
</dbReference>
<gene>
    <name evidence="2" type="ORF">D8674_014931</name>
</gene>
<dbReference type="OrthoDB" id="672127at2759"/>
<feature type="region of interest" description="Disordered" evidence="1">
    <location>
        <begin position="1"/>
        <end position="28"/>
    </location>
</feature>
<dbReference type="AlphaFoldDB" id="A0A5N5GZ51"/>
<reference evidence="2 3" key="3">
    <citation type="submission" date="2019-11" db="EMBL/GenBank/DDBJ databases">
        <title>A de novo genome assembly of a pear dwarfing rootstock.</title>
        <authorList>
            <person name="Wang F."/>
            <person name="Wang J."/>
            <person name="Li S."/>
            <person name="Zhang Y."/>
            <person name="Fang M."/>
            <person name="Ma L."/>
            <person name="Zhao Y."/>
            <person name="Jiang S."/>
        </authorList>
    </citation>
    <scope>NUCLEOTIDE SEQUENCE [LARGE SCALE GENOMIC DNA]</scope>
    <source>
        <strain evidence="2">S2</strain>
        <tissue evidence="2">Leaf</tissue>
    </source>
</reference>
<keyword evidence="3" id="KW-1185">Reference proteome</keyword>
<dbReference type="Pfam" id="PF03140">
    <property type="entry name" value="DUF247"/>
    <property type="match status" value="1"/>
</dbReference>
<evidence type="ECO:0000313" key="3">
    <source>
        <dbReference type="Proteomes" id="UP000327157"/>
    </source>
</evidence>
<feature type="compositionally biased region" description="Basic and acidic residues" evidence="1">
    <location>
        <begin position="11"/>
        <end position="28"/>
    </location>
</feature>
<comment type="caution">
    <text evidence="2">The sequence shown here is derived from an EMBL/GenBank/DDBJ whole genome shotgun (WGS) entry which is preliminary data.</text>
</comment>
<dbReference type="InterPro" id="IPR004158">
    <property type="entry name" value="DUF247_pln"/>
</dbReference>
<dbReference type="PANTHER" id="PTHR31170">
    <property type="entry name" value="BNAC04G53230D PROTEIN"/>
    <property type="match status" value="1"/>
</dbReference>
<protein>
    <submittedName>
        <fullName evidence="2">Uncharacterized protein</fullName>
    </submittedName>
</protein>
<sequence length="219" mass="25122">MQITISGGKMEGVHEAPHDIENPKDPLQKKLDNLSPLSSLRCVYRVPKRLRRVNEKAYTPQVVSIGPLHHGKEHLKAMEEHKKRYLRHFLNRTRERGRLRGSYAEPIEFGSDQFVRIVLVDAAFIIEFLLRCRDSNCEDLRLLENQLPFFILQVLFDTLSSPAHPRPSLLEISYSFFRLAKPPKDVELLVEHGIIVNWLGSTKKISTLLHDLGTGPDDG</sequence>
<evidence type="ECO:0000313" key="2">
    <source>
        <dbReference type="EMBL" id="KAB2619062.1"/>
    </source>
</evidence>
<reference evidence="3" key="2">
    <citation type="submission" date="2019-10" db="EMBL/GenBank/DDBJ databases">
        <title>A de novo genome assembly of a pear dwarfing rootstock.</title>
        <authorList>
            <person name="Wang F."/>
            <person name="Wang J."/>
            <person name="Li S."/>
            <person name="Zhang Y."/>
            <person name="Fang M."/>
            <person name="Ma L."/>
            <person name="Zhao Y."/>
            <person name="Jiang S."/>
        </authorList>
    </citation>
    <scope>NUCLEOTIDE SEQUENCE [LARGE SCALE GENOMIC DNA]</scope>
</reference>
<dbReference type="PANTHER" id="PTHR31170:SF25">
    <property type="entry name" value="BNAA09G04570D PROTEIN"/>
    <property type="match status" value="1"/>
</dbReference>
<reference evidence="2 3" key="1">
    <citation type="submission" date="2019-09" db="EMBL/GenBank/DDBJ databases">
        <authorList>
            <person name="Ou C."/>
        </authorList>
    </citation>
    <scope>NUCLEOTIDE SEQUENCE [LARGE SCALE GENOMIC DNA]</scope>
    <source>
        <strain evidence="2">S2</strain>
        <tissue evidence="2">Leaf</tissue>
    </source>
</reference>
<proteinExistence type="predicted"/>
<accession>A0A5N5GZ51</accession>
<name>A0A5N5GZ51_9ROSA</name>
<dbReference type="EMBL" id="SMOL01000401">
    <property type="protein sequence ID" value="KAB2619062.1"/>
    <property type="molecule type" value="Genomic_DNA"/>
</dbReference>
<organism evidence="2 3">
    <name type="scientific">Pyrus ussuriensis x Pyrus communis</name>
    <dbReference type="NCBI Taxonomy" id="2448454"/>
    <lineage>
        <taxon>Eukaryota</taxon>
        <taxon>Viridiplantae</taxon>
        <taxon>Streptophyta</taxon>
        <taxon>Embryophyta</taxon>
        <taxon>Tracheophyta</taxon>
        <taxon>Spermatophyta</taxon>
        <taxon>Magnoliopsida</taxon>
        <taxon>eudicotyledons</taxon>
        <taxon>Gunneridae</taxon>
        <taxon>Pentapetalae</taxon>
        <taxon>rosids</taxon>
        <taxon>fabids</taxon>
        <taxon>Rosales</taxon>
        <taxon>Rosaceae</taxon>
        <taxon>Amygdaloideae</taxon>
        <taxon>Maleae</taxon>
        <taxon>Pyrus</taxon>
    </lineage>
</organism>
<evidence type="ECO:0000256" key="1">
    <source>
        <dbReference type="SAM" id="MobiDB-lite"/>
    </source>
</evidence>